<protein>
    <recommendedName>
        <fullName evidence="6 7">Large ribosomal subunit protein uL3</fullName>
    </recommendedName>
</protein>
<feature type="compositionally biased region" description="Basic and acidic residues" evidence="8">
    <location>
        <begin position="245"/>
        <end position="254"/>
    </location>
</feature>
<organism evidence="9 10">
    <name type="scientific">Candidatus Woesebacteria bacterium RIFCSPHIGHO2_12_FULL_46_16</name>
    <dbReference type="NCBI Taxonomy" id="1802513"/>
    <lineage>
        <taxon>Bacteria</taxon>
        <taxon>Candidatus Woeseibacteriota</taxon>
    </lineage>
</organism>
<comment type="caution">
    <text evidence="9">The sequence shown here is derived from an EMBL/GenBank/DDBJ whole genome shotgun (WGS) entry which is preliminary data.</text>
</comment>
<dbReference type="InterPro" id="IPR009000">
    <property type="entry name" value="Transl_B-barrel_sf"/>
</dbReference>
<evidence type="ECO:0000256" key="2">
    <source>
        <dbReference type="ARBA" id="ARBA00022730"/>
    </source>
</evidence>
<dbReference type="Proteomes" id="UP000178313">
    <property type="component" value="Unassembled WGS sequence"/>
</dbReference>
<comment type="similarity">
    <text evidence="1 7">Belongs to the universal ribosomal protein uL3 family.</text>
</comment>
<evidence type="ECO:0000256" key="3">
    <source>
        <dbReference type="ARBA" id="ARBA00022884"/>
    </source>
</evidence>
<evidence type="ECO:0000256" key="4">
    <source>
        <dbReference type="ARBA" id="ARBA00022980"/>
    </source>
</evidence>
<keyword evidence="3 7" id="KW-0694">RNA-binding</keyword>
<dbReference type="PANTHER" id="PTHR11229">
    <property type="entry name" value="50S RIBOSOMAL PROTEIN L3"/>
    <property type="match status" value="1"/>
</dbReference>
<dbReference type="GO" id="GO:0006412">
    <property type="term" value="P:translation"/>
    <property type="evidence" value="ECO:0007669"/>
    <property type="project" value="UniProtKB-UniRule"/>
</dbReference>
<gene>
    <name evidence="7" type="primary">rplC</name>
    <name evidence="9" type="ORF">A3E46_02080</name>
</gene>
<dbReference type="SUPFAM" id="SSF50447">
    <property type="entry name" value="Translation proteins"/>
    <property type="match status" value="1"/>
</dbReference>
<dbReference type="STRING" id="1802513.A3E46_02080"/>
<dbReference type="InterPro" id="IPR019927">
    <property type="entry name" value="Ribosomal_uL3_bac/org-type"/>
</dbReference>
<comment type="function">
    <text evidence="7">One of the primary rRNA binding proteins, it binds directly near the 3'-end of the 23S rRNA, where it nucleates assembly of the 50S subunit.</text>
</comment>
<dbReference type="InterPro" id="IPR000597">
    <property type="entry name" value="Ribosomal_uL3"/>
</dbReference>
<comment type="subunit">
    <text evidence="7">Part of the 50S ribosomal subunit. Forms a cluster with proteins L14 and L19.</text>
</comment>
<sequence length="254" mass="27289">MLDSILGKKVKMGQTFVEGRRVPVTKVVAGPCVVTQIKKEDKDGYWAVQLGFGEKRIKNVTKPMQGHLRGVIKEKKAPRFLREIRLENEPTFKVGDIVSASEIFKVGDIIQVTGTSKGKGFAGVVKRWHFAGGPRTHGQSDRERAPGSIGQTTTPGRVLKGKKMAGRMGGERVTLKNLQIVSVNPETNEVEISGPVPGVTGGLLIVKKLSAGKLEGIQEVQAQVVEGEPVGEVKEGEVPAPTPEAPKEETNAQG</sequence>
<feature type="region of interest" description="Disordered" evidence="8">
    <location>
        <begin position="132"/>
        <end position="154"/>
    </location>
</feature>
<dbReference type="EMBL" id="MGGZ01000002">
    <property type="protein sequence ID" value="OGM57970.1"/>
    <property type="molecule type" value="Genomic_DNA"/>
</dbReference>
<dbReference type="HAMAP" id="MF_01325_B">
    <property type="entry name" value="Ribosomal_uL3_B"/>
    <property type="match status" value="1"/>
</dbReference>
<evidence type="ECO:0000313" key="10">
    <source>
        <dbReference type="Proteomes" id="UP000178313"/>
    </source>
</evidence>
<evidence type="ECO:0000313" key="9">
    <source>
        <dbReference type="EMBL" id="OGM57970.1"/>
    </source>
</evidence>
<dbReference type="FunFam" id="3.30.160.810:FF:000001">
    <property type="entry name" value="50S ribosomal protein L3"/>
    <property type="match status" value="1"/>
</dbReference>
<dbReference type="Gene3D" id="2.40.30.10">
    <property type="entry name" value="Translation factors"/>
    <property type="match status" value="1"/>
</dbReference>
<feature type="region of interest" description="Disordered" evidence="8">
    <location>
        <begin position="228"/>
        <end position="254"/>
    </location>
</feature>
<dbReference type="NCBIfam" id="TIGR03625">
    <property type="entry name" value="L3_bact"/>
    <property type="match status" value="1"/>
</dbReference>
<keyword evidence="5 7" id="KW-0687">Ribonucleoprotein</keyword>
<dbReference type="GO" id="GO:0003735">
    <property type="term" value="F:structural constituent of ribosome"/>
    <property type="evidence" value="ECO:0007669"/>
    <property type="project" value="UniProtKB-UniRule"/>
</dbReference>
<reference evidence="9 10" key="1">
    <citation type="journal article" date="2016" name="Nat. Commun.">
        <title>Thousands of microbial genomes shed light on interconnected biogeochemical processes in an aquifer system.</title>
        <authorList>
            <person name="Anantharaman K."/>
            <person name="Brown C.T."/>
            <person name="Hug L.A."/>
            <person name="Sharon I."/>
            <person name="Castelle C.J."/>
            <person name="Probst A.J."/>
            <person name="Thomas B.C."/>
            <person name="Singh A."/>
            <person name="Wilkins M.J."/>
            <person name="Karaoz U."/>
            <person name="Brodie E.L."/>
            <person name="Williams K.H."/>
            <person name="Hubbard S.S."/>
            <person name="Banfield J.F."/>
        </authorList>
    </citation>
    <scope>NUCLEOTIDE SEQUENCE [LARGE SCALE GENOMIC DNA]</scope>
</reference>
<keyword evidence="4 7" id="KW-0689">Ribosomal protein</keyword>
<dbReference type="Gene3D" id="3.30.160.810">
    <property type="match status" value="1"/>
</dbReference>
<dbReference type="GO" id="GO:0022625">
    <property type="term" value="C:cytosolic large ribosomal subunit"/>
    <property type="evidence" value="ECO:0007669"/>
    <property type="project" value="TreeGrafter"/>
</dbReference>
<evidence type="ECO:0000256" key="1">
    <source>
        <dbReference type="ARBA" id="ARBA00006540"/>
    </source>
</evidence>
<keyword evidence="2 7" id="KW-0699">rRNA-binding</keyword>
<evidence type="ECO:0000256" key="6">
    <source>
        <dbReference type="ARBA" id="ARBA00035243"/>
    </source>
</evidence>
<accession>A0A1F8B206</accession>
<dbReference type="PANTHER" id="PTHR11229:SF16">
    <property type="entry name" value="LARGE RIBOSOMAL SUBUNIT PROTEIN UL3C"/>
    <property type="match status" value="1"/>
</dbReference>
<evidence type="ECO:0000256" key="8">
    <source>
        <dbReference type="SAM" id="MobiDB-lite"/>
    </source>
</evidence>
<evidence type="ECO:0000256" key="7">
    <source>
        <dbReference type="HAMAP-Rule" id="MF_01325"/>
    </source>
</evidence>
<dbReference type="AlphaFoldDB" id="A0A1F8B206"/>
<name>A0A1F8B206_9BACT</name>
<proteinExistence type="inferred from homology"/>
<dbReference type="FunFam" id="2.40.30.10:FF:000004">
    <property type="entry name" value="50S ribosomal protein L3"/>
    <property type="match status" value="1"/>
</dbReference>
<evidence type="ECO:0000256" key="5">
    <source>
        <dbReference type="ARBA" id="ARBA00023274"/>
    </source>
</evidence>
<dbReference type="GO" id="GO:0019843">
    <property type="term" value="F:rRNA binding"/>
    <property type="evidence" value="ECO:0007669"/>
    <property type="project" value="UniProtKB-UniRule"/>
</dbReference>
<dbReference type="Pfam" id="PF00297">
    <property type="entry name" value="Ribosomal_L3"/>
    <property type="match status" value="1"/>
</dbReference>